<keyword evidence="12" id="KW-1185">Reference proteome</keyword>
<dbReference type="SMART" id="SM00369">
    <property type="entry name" value="LRR_TYP"/>
    <property type="match status" value="3"/>
</dbReference>
<dbReference type="Pfam" id="PF23598">
    <property type="entry name" value="LRR_14"/>
    <property type="match status" value="1"/>
</dbReference>
<organism evidence="11 12">
    <name type="scientific">Musa acuminata subsp. malaccensis</name>
    <name type="common">Wild banana</name>
    <name type="synonym">Musa malaccensis</name>
    <dbReference type="NCBI Taxonomy" id="214687"/>
    <lineage>
        <taxon>Eukaryota</taxon>
        <taxon>Viridiplantae</taxon>
        <taxon>Streptophyta</taxon>
        <taxon>Embryophyta</taxon>
        <taxon>Tracheophyta</taxon>
        <taxon>Spermatophyta</taxon>
        <taxon>Magnoliopsida</taxon>
        <taxon>Liliopsida</taxon>
        <taxon>Zingiberales</taxon>
        <taxon>Musaceae</taxon>
        <taxon>Musa</taxon>
    </lineage>
</organism>
<keyword evidence="5" id="KW-0611">Plant defense</keyword>
<proteinExistence type="inferred from homology"/>
<dbReference type="Gramene" id="Ma11_t07130.1">
    <property type="protein sequence ID" value="Ma11_p07130.1"/>
    <property type="gene ID" value="Ma11_g07130"/>
</dbReference>
<dbReference type="GO" id="GO:0043531">
    <property type="term" value="F:ADP binding"/>
    <property type="evidence" value="ECO:0007669"/>
    <property type="project" value="InterPro"/>
</dbReference>
<dbReference type="Proteomes" id="UP000012960">
    <property type="component" value="Unplaced"/>
</dbReference>
<name>A0A804L563_MUSAM</name>
<dbReference type="Gene3D" id="3.80.10.10">
    <property type="entry name" value="Ribonuclease Inhibitor"/>
    <property type="match status" value="2"/>
</dbReference>
<evidence type="ECO:0000256" key="4">
    <source>
        <dbReference type="ARBA" id="ARBA00022741"/>
    </source>
</evidence>
<dbReference type="GO" id="GO:0002758">
    <property type="term" value="P:innate immune response-activating signaling pathway"/>
    <property type="evidence" value="ECO:0007669"/>
    <property type="project" value="UniProtKB-ARBA"/>
</dbReference>
<dbReference type="Pfam" id="PF00931">
    <property type="entry name" value="NB-ARC"/>
    <property type="match status" value="1"/>
</dbReference>
<feature type="domain" description="Disease resistance R13L4/SHOC-2-like LRR" evidence="10">
    <location>
        <begin position="573"/>
        <end position="828"/>
    </location>
</feature>
<dbReference type="GO" id="GO:0009626">
    <property type="term" value="P:plant-type hypersensitive response"/>
    <property type="evidence" value="ECO:0007669"/>
    <property type="project" value="UniProtKB-ARBA"/>
</dbReference>
<evidence type="ECO:0000256" key="6">
    <source>
        <dbReference type="ARBA" id="ARBA00022840"/>
    </source>
</evidence>
<dbReference type="PRINTS" id="PR00364">
    <property type="entry name" value="DISEASERSIST"/>
</dbReference>
<dbReference type="GO" id="GO:0005524">
    <property type="term" value="F:ATP binding"/>
    <property type="evidence" value="ECO:0007669"/>
    <property type="project" value="UniProtKB-KW"/>
</dbReference>
<dbReference type="AlphaFoldDB" id="A0A804L563"/>
<evidence type="ECO:0000259" key="9">
    <source>
        <dbReference type="Pfam" id="PF23559"/>
    </source>
</evidence>
<dbReference type="SUPFAM" id="SSF52540">
    <property type="entry name" value="P-loop containing nucleoside triphosphate hydrolases"/>
    <property type="match status" value="1"/>
</dbReference>
<feature type="domain" description="NB-ARC" evidence="7">
    <location>
        <begin position="178"/>
        <end position="352"/>
    </location>
</feature>
<dbReference type="InterPro" id="IPR041118">
    <property type="entry name" value="Rx_N"/>
</dbReference>
<dbReference type="SUPFAM" id="SSF52047">
    <property type="entry name" value="RNI-like"/>
    <property type="match status" value="1"/>
</dbReference>
<comment type="similarity">
    <text evidence="1">Belongs to the disease resistance NB-LRR family.</text>
</comment>
<dbReference type="InterPro" id="IPR003591">
    <property type="entry name" value="Leu-rich_rpt_typical-subtyp"/>
</dbReference>
<dbReference type="Gene3D" id="1.20.5.4130">
    <property type="match status" value="1"/>
</dbReference>
<dbReference type="Pfam" id="PF23559">
    <property type="entry name" value="WHD_DRP"/>
    <property type="match status" value="1"/>
</dbReference>
<dbReference type="SUPFAM" id="SSF52058">
    <property type="entry name" value="L domain-like"/>
    <property type="match status" value="1"/>
</dbReference>
<evidence type="ECO:0000256" key="3">
    <source>
        <dbReference type="ARBA" id="ARBA00022737"/>
    </source>
</evidence>
<dbReference type="Gene3D" id="3.40.50.300">
    <property type="entry name" value="P-loop containing nucleotide triphosphate hydrolases"/>
    <property type="match status" value="1"/>
</dbReference>
<feature type="domain" description="Disease resistance protein winged helix" evidence="9">
    <location>
        <begin position="438"/>
        <end position="504"/>
    </location>
</feature>
<evidence type="ECO:0000313" key="11">
    <source>
        <dbReference type="EnsemblPlants" id="Ma11_p07130.1"/>
    </source>
</evidence>
<dbReference type="CDD" id="cd14798">
    <property type="entry name" value="RX-CC_like"/>
    <property type="match status" value="1"/>
</dbReference>
<evidence type="ECO:0000259" key="8">
    <source>
        <dbReference type="Pfam" id="PF18052"/>
    </source>
</evidence>
<keyword evidence="3" id="KW-0677">Repeat</keyword>
<dbReference type="PANTHER" id="PTHR36766">
    <property type="entry name" value="PLANT BROAD-SPECTRUM MILDEW RESISTANCE PROTEIN RPW8"/>
    <property type="match status" value="1"/>
</dbReference>
<evidence type="ECO:0000256" key="1">
    <source>
        <dbReference type="ARBA" id="ARBA00008894"/>
    </source>
</evidence>
<dbReference type="PANTHER" id="PTHR36766:SF70">
    <property type="entry name" value="DISEASE RESISTANCE PROTEIN RGA4"/>
    <property type="match status" value="1"/>
</dbReference>
<dbReference type="InterPro" id="IPR042197">
    <property type="entry name" value="Apaf_helical"/>
</dbReference>
<keyword evidence="2" id="KW-0433">Leucine-rich repeat</keyword>
<evidence type="ECO:0000313" key="12">
    <source>
        <dbReference type="Proteomes" id="UP000012960"/>
    </source>
</evidence>
<dbReference type="Gene3D" id="1.10.10.10">
    <property type="entry name" value="Winged helix-like DNA-binding domain superfamily/Winged helix DNA-binding domain"/>
    <property type="match status" value="1"/>
</dbReference>
<dbReference type="InterPro" id="IPR032675">
    <property type="entry name" value="LRR_dom_sf"/>
</dbReference>
<dbReference type="GO" id="GO:0042742">
    <property type="term" value="P:defense response to bacterium"/>
    <property type="evidence" value="ECO:0007669"/>
    <property type="project" value="UniProtKB-ARBA"/>
</dbReference>
<dbReference type="InterPro" id="IPR027417">
    <property type="entry name" value="P-loop_NTPase"/>
</dbReference>
<evidence type="ECO:0000259" key="10">
    <source>
        <dbReference type="Pfam" id="PF23598"/>
    </source>
</evidence>
<dbReference type="FunFam" id="1.10.10.10:FF:000322">
    <property type="entry name" value="Probable disease resistance protein At1g63360"/>
    <property type="match status" value="1"/>
</dbReference>
<dbReference type="InterPro" id="IPR036388">
    <property type="entry name" value="WH-like_DNA-bd_sf"/>
</dbReference>
<dbReference type="InParanoid" id="A0A804L563"/>
<reference evidence="11" key="1">
    <citation type="submission" date="2021-05" db="UniProtKB">
        <authorList>
            <consortium name="EnsemblPlants"/>
        </authorList>
    </citation>
    <scope>IDENTIFICATION</scope>
    <source>
        <strain evidence="11">subsp. malaccensis</strain>
    </source>
</reference>
<keyword evidence="6" id="KW-0067">ATP-binding</keyword>
<dbReference type="InterPro" id="IPR058922">
    <property type="entry name" value="WHD_DRP"/>
</dbReference>
<dbReference type="InterPro" id="IPR002182">
    <property type="entry name" value="NB-ARC"/>
</dbReference>
<dbReference type="EnsemblPlants" id="Ma11_t07130.1">
    <property type="protein sequence ID" value="Ma11_p07130.1"/>
    <property type="gene ID" value="Ma11_g07130"/>
</dbReference>
<dbReference type="InterPro" id="IPR038005">
    <property type="entry name" value="RX-like_CC"/>
</dbReference>
<dbReference type="Gene3D" id="1.10.8.430">
    <property type="entry name" value="Helical domain of apoptotic protease-activating factors"/>
    <property type="match status" value="1"/>
</dbReference>
<evidence type="ECO:0000256" key="2">
    <source>
        <dbReference type="ARBA" id="ARBA00022614"/>
    </source>
</evidence>
<evidence type="ECO:0000256" key="5">
    <source>
        <dbReference type="ARBA" id="ARBA00022821"/>
    </source>
</evidence>
<protein>
    <submittedName>
        <fullName evidence="11">Uncharacterized protein</fullName>
    </submittedName>
</protein>
<keyword evidence="4" id="KW-0547">Nucleotide-binding</keyword>
<dbReference type="InterPro" id="IPR055414">
    <property type="entry name" value="LRR_R13L4/SHOC2-like"/>
</dbReference>
<evidence type="ECO:0000259" key="7">
    <source>
        <dbReference type="Pfam" id="PF00931"/>
    </source>
</evidence>
<feature type="domain" description="Disease resistance N-terminal" evidence="8">
    <location>
        <begin position="9"/>
        <end position="90"/>
    </location>
</feature>
<dbReference type="OMA" id="EWLIINN"/>
<sequence length="1034" mass="116965">MAMILNFFVTRYIGEIADFVEREVCEVLGVKKEIETLHRRLETIKVYLQDADRKRHDSAAIDAWVRKLKDVMCDADDVMDLCMMEGGRLLEAPRSASAVSSPLRFVSSCFRCAKYRHEIAGRIRALDDRLKKMAEDNAIISTLQLTIQVPQIYETVSHATSHLEVKGDIVGAQIEIAAENLIGRILEEDQQKCRVFGIVGMGGIGKTTLARKIFNDERIKDNFPIRKWLYVPKNYSDTDLLKELIRCVAERSEGGEPKAETFKGKSRAELEPKLASLLTSNFFLVLDDVWSANVWTDLLRRPIITGEASSTILVTTRTVNVAKIMKCRYTHPVEKMDEESGWKLLRKIVFEAGEEAEIAGLEDTGTRIVEMCDGLPLAIKAMGGVLSPKEKTKAEWENVLRSDAWSMNSTDKELPRALHLSYEDFPPHLKQCFLYCSLYPEKSDLYYKEIVRLWVAEGLILKQGDRLVEDIAEEYYRELVCRSLLQVNPSYADHSYFSMHDLYRTLGANLMQEEGISIVHGRTFTTNTNTKIRRLSVSKMGHRLELPDEVMRHKCLRTLILADSFNTLTIEENLLRSLPHLRVLDLSNTSIEGIPDFIGDLLHLRYLNLNGTSVQEIPESIGRLANLQTLNVSECESLRKLPMAITRLHNLRCLHMEQTPLTHIPKGIRKLDKVNNLQGFVVGHEDPTKPGQGCALEELQSLCKLSCLSISSLERAVAGASVLAEKPFLKELTLDNTRVEGATWSEEQIQGAEKICNELSPPSSLRDLALEQFPALRLPVVHGAAPLGTLPKLKFLNISGAKALKTIGPEFVGHSSLAFPKLETLQFINMPKWEEWSLGWAEEAGNGTQPKLLPNLKNCLLKDCPKLKALPQGLSYATNLKGLSLRQTYELREITNLPLADKLEVTNNMMLSRISDLSAVKYLKVYYDCPSLENVENLHSLRHLFVKCPPTMTHLPPWLSGLVDERQSAPAAQWSFSKFELQCNLVLLKSCLRGHQNWHIIQRIPNVKIQTFSGNEYIRYVKDTDMYDTNVLQS</sequence>
<accession>A0A804L563</accession>
<dbReference type="Pfam" id="PF18052">
    <property type="entry name" value="Rx_N"/>
    <property type="match status" value="1"/>
</dbReference>